<dbReference type="EMBL" id="CM023487">
    <property type="protein sequence ID" value="KAH6926159.1"/>
    <property type="molecule type" value="Genomic_DNA"/>
</dbReference>
<gene>
    <name evidence="1" type="ORF">HPB50_015387</name>
</gene>
<sequence length="359" mass="39474">MAKRSKRKEREEPMVQCDRCRRWAYLYETDFACTDTADVAPFTCNFCNVVESLETRLRASEQEVETLGRVVRAMKDQLQAYQAKPDLSNGIPIEMPALQEPQEGTQLSCSSPADPNTSTALQTPPKEDTLEVRQPEVEEENGQSPQKPQEQGSAPKTTLQSNENALPGDYVADRATEAASGNEEQASEASSTEKAGKKGQRTEAESKIAAANGRPNTNSQKARRQESKKAAPDSTPEIRIIGDGNVPRIAGALRRIWDNTVHVEQRFERKATADRLQHLLRRHNDRKSRGTGLVVIHAGIQDVLNGSQPGDIAQAIRESVAPSTQRLVICSAPEVATRGKEMRAKACSSTPSLGRYVEL</sequence>
<protein>
    <submittedName>
        <fullName evidence="1">Uncharacterized protein</fullName>
    </submittedName>
</protein>
<reference evidence="1" key="1">
    <citation type="submission" date="2020-05" db="EMBL/GenBank/DDBJ databases">
        <title>Large-scale comparative analyses of tick genomes elucidate their genetic diversity and vector capacities.</title>
        <authorList>
            <person name="Jia N."/>
            <person name="Wang J."/>
            <person name="Shi W."/>
            <person name="Du L."/>
            <person name="Sun Y."/>
            <person name="Zhan W."/>
            <person name="Jiang J."/>
            <person name="Wang Q."/>
            <person name="Zhang B."/>
            <person name="Ji P."/>
            <person name="Sakyi L.B."/>
            <person name="Cui X."/>
            <person name="Yuan T."/>
            <person name="Jiang B."/>
            <person name="Yang W."/>
            <person name="Lam T.T.-Y."/>
            <person name="Chang Q."/>
            <person name="Ding S."/>
            <person name="Wang X."/>
            <person name="Zhu J."/>
            <person name="Ruan X."/>
            <person name="Zhao L."/>
            <person name="Wei J."/>
            <person name="Que T."/>
            <person name="Du C."/>
            <person name="Cheng J."/>
            <person name="Dai P."/>
            <person name="Han X."/>
            <person name="Huang E."/>
            <person name="Gao Y."/>
            <person name="Liu J."/>
            <person name="Shao H."/>
            <person name="Ye R."/>
            <person name="Li L."/>
            <person name="Wei W."/>
            <person name="Wang X."/>
            <person name="Wang C."/>
            <person name="Yang T."/>
            <person name="Huo Q."/>
            <person name="Li W."/>
            <person name="Guo W."/>
            <person name="Chen H."/>
            <person name="Zhou L."/>
            <person name="Ni X."/>
            <person name="Tian J."/>
            <person name="Zhou Y."/>
            <person name="Sheng Y."/>
            <person name="Liu T."/>
            <person name="Pan Y."/>
            <person name="Xia L."/>
            <person name="Li J."/>
            <person name="Zhao F."/>
            <person name="Cao W."/>
        </authorList>
    </citation>
    <scope>NUCLEOTIDE SEQUENCE</scope>
    <source>
        <strain evidence="1">Hyas-2018</strain>
    </source>
</reference>
<name>A0ACB7RWF7_HYAAI</name>
<evidence type="ECO:0000313" key="2">
    <source>
        <dbReference type="Proteomes" id="UP000821845"/>
    </source>
</evidence>
<comment type="caution">
    <text evidence="1">The sequence shown here is derived from an EMBL/GenBank/DDBJ whole genome shotgun (WGS) entry which is preliminary data.</text>
</comment>
<organism evidence="1 2">
    <name type="scientific">Hyalomma asiaticum</name>
    <name type="common">Tick</name>
    <dbReference type="NCBI Taxonomy" id="266040"/>
    <lineage>
        <taxon>Eukaryota</taxon>
        <taxon>Metazoa</taxon>
        <taxon>Ecdysozoa</taxon>
        <taxon>Arthropoda</taxon>
        <taxon>Chelicerata</taxon>
        <taxon>Arachnida</taxon>
        <taxon>Acari</taxon>
        <taxon>Parasitiformes</taxon>
        <taxon>Ixodida</taxon>
        <taxon>Ixodoidea</taxon>
        <taxon>Ixodidae</taxon>
        <taxon>Hyalomminae</taxon>
        <taxon>Hyalomma</taxon>
    </lineage>
</organism>
<accession>A0ACB7RWF7</accession>
<keyword evidence="2" id="KW-1185">Reference proteome</keyword>
<proteinExistence type="predicted"/>
<evidence type="ECO:0000313" key="1">
    <source>
        <dbReference type="EMBL" id="KAH6926159.1"/>
    </source>
</evidence>
<dbReference type="Proteomes" id="UP000821845">
    <property type="component" value="Chromosome 7"/>
</dbReference>